<dbReference type="RefSeq" id="WP_339855429.1">
    <property type="nucleotide sequence ID" value="NZ_CAXAXR010000020.1"/>
</dbReference>
<evidence type="ECO:0000256" key="1">
    <source>
        <dbReference type="ARBA" id="ARBA00023125"/>
    </source>
</evidence>
<dbReference type="PANTHER" id="PTHR46797">
    <property type="entry name" value="HTH-TYPE TRANSCRIPTIONAL REGULATOR"/>
    <property type="match status" value="1"/>
</dbReference>
<dbReference type="GO" id="GO:0003677">
    <property type="term" value="F:DNA binding"/>
    <property type="evidence" value="ECO:0007669"/>
    <property type="project" value="UniProtKB-KW"/>
</dbReference>
<name>A0A348W703_9RHOB</name>
<dbReference type="InterPro" id="IPR011051">
    <property type="entry name" value="RmlC_Cupin_sf"/>
</dbReference>
<sequence>MPNHHEGQLLTAPFNMDTLEMSRVDPGLGEEIRNLRKARRLTLGALAEATGLSTGFISQIERAQNRPSVTALFRISRALGVSVSWFFPGPEASNPNASDPDSPDQNTADRSIIVRRTERRAIAYDDGIRDELLTPGLGGKLELLSCRFAPGSGVDTVYAHEGEEAGLVLSGVLELWVGDAHHRLEAGDSFAFDSATPHRYRNPSETETIVIWALTPPSF</sequence>
<proteinExistence type="predicted"/>
<comment type="caution">
    <text evidence="3">The sequence shown here is derived from an EMBL/GenBank/DDBJ whole genome shotgun (WGS) entry which is preliminary data.</text>
</comment>
<dbReference type="PROSITE" id="PS50943">
    <property type="entry name" value="HTH_CROC1"/>
    <property type="match status" value="1"/>
</dbReference>
<dbReference type="SUPFAM" id="SSF47413">
    <property type="entry name" value="lambda repressor-like DNA-binding domains"/>
    <property type="match status" value="1"/>
</dbReference>
<evidence type="ECO:0000313" key="3">
    <source>
        <dbReference type="EMBL" id="HAR50315.1"/>
    </source>
</evidence>
<dbReference type="Proteomes" id="UP000264719">
    <property type="component" value="Unassembled WGS sequence"/>
</dbReference>
<dbReference type="CDD" id="cd02209">
    <property type="entry name" value="cupin_XRE_C"/>
    <property type="match status" value="1"/>
</dbReference>
<keyword evidence="1" id="KW-0238">DNA-binding</keyword>
<dbReference type="Pfam" id="PF01381">
    <property type="entry name" value="HTH_3"/>
    <property type="match status" value="1"/>
</dbReference>
<dbReference type="Gene3D" id="2.60.120.10">
    <property type="entry name" value="Jelly Rolls"/>
    <property type="match status" value="1"/>
</dbReference>
<evidence type="ECO:0000313" key="4">
    <source>
        <dbReference type="Proteomes" id="UP000264719"/>
    </source>
</evidence>
<accession>A0A348W703</accession>
<dbReference type="PANTHER" id="PTHR46797:SF2">
    <property type="entry name" value="TRANSCRIPTIONAL REGULATOR"/>
    <property type="match status" value="1"/>
</dbReference>
<gene>
    <name evidence="3" type="ORF">DCS45_00370</name>
</gene>
<protein>
    <submittedName>
        <fullName evidence="3">Cro/Cl family transcriptional regulator</fullName>
    </submittedName>
</protein>
<dbReference type="Gene3D" id="1.10.260.40">
    <property type="entry name" value="lambda repressor-like DNA-binding domains"/>
    <property type="match status" value="1"/>
</dbReference>
<dbReference type="InterPro" id="IPR050807">
    <property type="entry name" value="TransReg_Diox_bact_type"/>
</dbReference>
<dbReference type="AlphaFoldDB" id="A0A348W703"/>
<evidence type="ECO:0000259" key="2">
    <source>
        <dbReference type="PROSITE" id="PS50943"/>
    </source>
</evidence>
<reference evidence="3 4" key="1">
    <citation type="journal article" date="2018" name="Nat. Biotechnol.">
        <title>A standardized bacterial taxonomy based on genome phylogeny substantially revises the tree of life.</title>
        <authorList>
            <person name="Parks D.H."/>
            <person name="Chuvochina M."/>
            <person name="Waite D.W."/>
            <person name="Rinke C."/>
            <person name="Skarshewski A."/>
            <person name="Chaumeil P.A."/>
            <person name="Hugenholtz P."/>
        </authorList>
    </citation>
    <scope>NUCLEOTIDE SEQUENCE [LARGE SCALE GENOMIC DNA]</scope>
    <source>
        <strain evidence="3">UBA9169</strain>
    </source>
</reference>
<dbReference type="InterPro" id="IPR010982">
    <property type="entry name" value="Lambda_DNA-bd_dom_sf"/>
</dbReference>
<dbReference type="CDD" id="cd00093">
    <property type="entry name" value="HTH_XRE"/>
    <property type="match status" value="1"/>
</dbReference>
<dbReference type="InterPro" id="IPR013096">
    <property type="entry name" value="Cupin_2"/>
</dbReference>
<feature type="domain" description="HTH cro/C1-type" evidence="2">
    <location>
        <begin position="32"/>
        <end position="86"/>
    </location>
</feature>
<dbReference type="GO" id="GO:0003700">
    <property type="term" value="F:DNA-binding transcription factor activity"/>
    <property type="evidence" value="ECO:0007669"/>
    <property type="project" value="TreeGrafter"/>
</dbReference>
<dbReference type="Pfam" id="PF07883">
    <property type="entry name" value="Cupin_2"/>
    <property type="match status" value="1"/>
</dbReference>
<dbReference type="EMBL" id="DMVW01000006">
    <property type="protein sequence ID" value="HAR50315.1"/>
    <property type="molecule type" value="Genomic_DNA"/>
</dbReference>
<dbReference type="InterPro" id="IPR001387">
    <property type="entry name" value="Cro/C1-type_HTH"/>
</dbReference>
<dbReference type="InterPro" id="IPR014710">
    <property type="entry name" value="RmlC-like_jellyroll"/>
</dbReference>
<organism evidence="3 4">
    <name type="scientific">Roseovarius nubinhibens</name>
    <dbReference type="NCBI Taxonomy" id="314263"/>
    <lineage>
        <taxon>Bacteria</taxon>
        <taxon>Pseudomonadati</taxon>
        <taxon>Pseudomonadota</taxon>
        <taxon>Alphaproteobacteria</taxon>
        <taxon>Rhodobacterales</taxon>
        <taxon>Roseobacteraceae</taxon>
        <taxon>Roseovarius</taxon>
    </lineage>
</organism>
<dbReference type="SUPFAM" id="SSF51182">
    <property type="entry name" value="RmlC-like cupins"/>
    <property type="match status" value="1"/>
</dbReference>
<dbReference type="GO" id="GO:0005829">
    <property type="term" value="C:cytosol"/>
    <property type="evidence" value="ECO:0007669"/>
    <property type="project" value="TreeGrafter"/>
</dbReference>
<dbReference type="SMART" id="SM00530">
    <property type="entry name" value="HTH_XRE"/>
    <property type="match status" value="1"/>
</dbReference>